<protein>
    <recommendedName>
        <fullName evidence="9">Golgi SNAP receptor complex member 1</fullName>
    </recommendedName>
</protein>
<dbReference type="GO" id="GO:0031201">
    <property type="term" value="C:SNARE complex"/>
    <property type="evidence" value="ECO:0007669"/>
    <property type="project" value="TreeGrafter"/>
</dbReference>
<organism evidence="11 12">
    <name type="scientific">Chrysochromulina tobinii</name>
    <dbReference type="NCBI Taxonomy" id="1460289"/>
    <lineage>
        <taxon>Eukaryota</taxon>
        <taxon>Haptista</taxon>
        <taxon>Haptophyta</taxon>
        <taxon>Prymnesiophyceae</taxon>
        <taxon>Prymnesiales</taxon>
        <taxon>Chrysochromulinaceae</taxon>
        <taxon>Chrysochromulina</taxon>
    </lineage>
</organism>
<dbReference type="GO" id="GO:0048219">
    <property type="term" value="P:inter-Golgi cisterna vesicle-mediated transport"/>
    <property type="evidence" value="ECO:0007669"/>
    <property type="project" value="TreeGrafter"/>
</dbReference>
<evidence type="ECO:0000256" key="7">
    <source>
        <dbReference type="ARBA" id="ARBA00023034"/>
    </source>
</evidence>
<evidence type="ECO:0000256" key="2">
    <source>
        <dbReference type="ARBA" id="ARBA00008473"/>
    </source>
</evidence>
<evidence type="ECO:0000313" key="11">
    <source>
        <dbReference type="EMBL" id="KOO29221.1"/>
    </source>
</evidence>
<dbReference type="AlphaFoldDB" id="A0A0M0JRJ4"/>
<dbReference type="GO" id="GO:0005484">
    <property type="term" value="F:SNAP receptor activity"/>
    <property type="evidence" value="ECO:0007669"/>
    <property type="project" value="TreeGrafter"/>
</dbReference>
<evidence type="ECO:0000313" key="12">
    <source>
        <dbReference type="Proteomes" id="UP000037460"/>
    </source>
</evidence>
<gene>
    <name evidence="11" type="ORF">Ctob_004696</name>
</gene>
<dbReference type="Proteomes" id="UP000037460">
    <property type="component" value="Unassembled WGS sequence"/>
</dbReference>
<comment type="caution">
    <text evidence="11">The sequence shown here is derived from an EMBL/GenBank/DDBJ whole genome shotgun (WGS) entry which is preliminary data.</text>
</comment>
<comment type="similarity">
    <text evidence="2 9">Belongs to the GOSR1 family.</text>
</comment>
<keyword evidence="7 9" id="KW-0333">Golgi apparatus</keyword>
<dbReference type="GO" id="GO:0015031">
    <property type="term" value="P:protein transport"/>
    <property type="evidence" value="ECO:0007669"/>
    <property type="project" value="UniProtKB-KW"/>
</dbReference>
<dbReference type="EMBL" id="JWZX01002447">
    <property type="protein sequence ID" value="KOO29221.1"/>
    <property type="molecule type" value="Genomic_DNA"/>
</dbReference>
<evidence type="ECO:0000256" key="9">
    <source>
        <dbReference type="PIRNR" id="PIRNR027109"/>
    </source>
</evidence>
<keyword evidence="12" id="KW-1185">Reference proteome</keyword>
<proteinExistence type="inferred from homology"/>
<evidence type="ECO:0000256" key="5">
    <source>
        <dbReference type="ARBA" id="ARBA00022927"/>
    </source>
</evidence>
<comment type="subunit">
    <text evidence="9">Component of several multiprotein Golgi SNARE complexes.</text>
</comment>
<evidence type="ECO:0000256" key="10">
    <source>
        <dbReference type="SAM" id="Phobius"/>
    </source>
</evidence>
<comment type="function">
    <text evidence="9">Involved in transport from the ER to the Golgi apparatus as well as in intra-Golgi transport. It belongs to a super-family of proteins called t-SNAREs or soluble NSF (N-ethylmaleimide-sensitive factor) attachment protein receptor.</text>
</comment>
<dbReference type="PANTHER" id="PTHR21094:SF2">
    <property type="entry name" value="GOLGI SNAP RECEPTOR COMPLEX MEMBER 1"/>
    <property type="match status" value="1"/>
</dbReference>
<evidence type="ECO:0000256" key="1">
    <source>
        <dbReference type="ARBA" id="ARBA00004409"/>
    </source>
</evidence>
<feature type="transmembrane region" description="Helical" evidence="10">
    <location>
        <begin position="199"/>
        <end position="217"/>
    </location>
</feature>
<keyword evidence="6 10" id="KW-1133">Transmembrane helix</keyword>
<dbReference type="PIRSF" id="PIRSF027109">
    <property type="entry name" value="Golgi_SNARE"/>
    <property type="match status" value="1"/>
</dbReference>
<keyword evidence="3 9" id="KW-0813">Transport</keyword>
<dbReference type="GO" id="GO:0000139">
    <property type="term" value="C:Golgi membrane"/>
    <property type="evidence" value="ECO:0007669"/>
    <property type="project" value="UniProtKB-SubCell"/>
</dbReference>
<sequence>MAALASVRTQARKLENEIDSKLVQLSRFDGSAAGSASFPQLQRETAALIQQLGEVNDMMSREASGGGATGGTATAMHMLQRHREILHDFQQEFNKCKASVKASTERDQLLSSVRQDIREHRCKEATNSETQLRERNAIQGADRGAEDVLSVAHATREALAAQRSTFGGMSSKLTQLSAIAPQVDALLGRIGLRKKRDKMILAVVVGLCSGLLFVSAFG</sequence>
<comment type="subcellular location">
    <subcellularLocation>
        <location evidence="1">Golgi apparatus membrane</location>
        <topology evidence="1">Single-pass type IV membrane protein</topology>
    </subcellularLocation>
</comment>
<evidence type="ECO:0000256" key="3">
    <source>
        <dbReference type="ARBA" id="ARBA00022448"/>
    </source>
</evidence>
<name>A0A0M0JRJ4_9EUKA</name>
<keyword evidence="8 9" id="KW-0472">Membrane</keyword>
<dbReference type="GO" id="GO:0005801">
    <property type="term" value="C:cis-Golgi network"/>
    <property type="evidence" value="ECO:0007669"/>
    <property type="project" value="InterPro"/>
</dbReference>
<dbReference type="GO" id="GO:0005797">
    <property type="term" value="C:Golgi medial cisterna"/>
    <property type="evidence" value="ECO:0007669"/>
    <property type="project" value="TreeGrafter"/>
</dbReference>
<keyword evidence="9" id="KW-0931">ER-Golgi transport</keyword>
<dbReference type="InterPro" id="IPR023601">
    <property type="entry name" value="Golgi_SNAP_su1"/>
</dbReference>
<keyword evidence="5 9" id="KW-0653">Protein transport</keyword>
<keyword evidence="4 10" id="KW-0812">Transmembrane</keyword>
<accession>A0A0M0JRJ4</accession>
<dbReference type="GO" id="GO:0006906">
    <property type="term" value="P:vesicle fusion"/>
    <property type="evidence" value="ECO:0007669"/>
    <property type="project" value="TreeGrafter"/>
</dbReference>
<dbReference type="Pfam" id="PF12352">
    <property type="entry name" value="V-SNARE_C"/>
    <property type="match status" value="1"/>
</dbReference>
<evidence type="ECO:0000256" key="6">
    <source>
        <dbReference type="ARBA" id="ARBA00022989"/>
    </source>
</evidence>
<keyword evidence="11" id="KW-0675">Receptor</keyword>
<reference evidence="12" key="1">
    <citation type="journal article" date="2015" name="PLoS Genet.">
        <title>Genome Sequence and Transcriptome Analyses of Chrysochromulina tobin: Metabolic Tools for Enhanced Algal Fitness in the Prominent Order Prymnesiales (Haptophyceae).</title>
        <authorList>
            <person name="Hovde B.T."/>
            <person name="Deodato C.R."/>
            <person name="Hunsperger H.M."/>
            <person name="Ryken S.A."/>
            <person name="Yost W."/>
            <person name="Jha R.K."/>
            <person name="Patterson J."/>
            <person name="Monnat R.J. Jr."/>
            <person name="Barlow S.B."/>
            <person name="Starkenburg S.R."/>
            <person name="Cattolico R.A."/>
        </authorList>
    </citation>
    <scope>NUCLEOTIDE SEQUENCE</scope>
    <source>
        <strain evidence="12">CCMP291</strain>
    </source>
</reference>
<dbReference type="OrthoDB" id="422156at2759"/>
<evidence type="ECO:0000256" key="8">
    <source>
        <dbReference type="ARBA" id="ARBA00023136"/>
    </source>
</evidence>
<dbReference type="GO" id="GO:0006888">
    <property type="term" value="P:endoplasmic reticulum to Golgi vesicle-mediated transport"/>
    <property type="evidence" value="ECO:0007669"/>
    <property type="project" value="InterPro"/>
</dbReference>
<evidence type="ECO:0000256" key="4">
    <source>
        <dbReference type="ARBA" id="ARBA00022692"/>
    </source>
</evidence>
<dbReference type="PANTHER" id="PTHR21094">
    <property type="entry name" value="GOS-28 SNARE- RELATED"/>
    <property type="match status" value="1"/>
</dbReference>